<evidence type="ECO:0000256" key="4">
    <source>
        <dbReference type="ARBA" id="ARBA00022679"/>
    </source>
</evidence>
<keyword evidence="8" id="KW-0472">Membrane</keyword>
<dbReference type="EC" id="2.4.1.17" evidence="2"/>
<keyword evidence="5" id="KW-0732">Signal</keyword>
<feature type="transmembrane region" description="Helical" evidence="8">
    <location>
        <begin position="427"/>
        <end position="446"/>
    </location>
</feature>
<dbReference type="PANTHER" id="PTHR48043">
    <property type="entry name" value="EG:EG0003.4 PROTEIN-RELATED"/>
    <property type="match status" value="1"/>
</dbReference>
<evidence type="ECO:0000256" key="8">
    <source>
        <dbReference type="SAM" id="Phobius"/>
    </source>
</evidence>
<dbReference type="Pfam" id="PF00201">
    <property type="entry name" value="UDPGT"/>
    <property type="match status" value="1"/>
</dbReference>
<name>A0A368G7M0_ANCCA</name>
<evidence type="ECO:0000313" key="10">
    <source>
        <dbReference type="Proteomes" id="UP000252519"/>
    </source>
</evidence>
<evidence type="ECO:0000256" key="6">
    <source>
        <dbReference type="ARBA" id="ARBA00047475"/>
    </source>
</evidence>
<dbReference type="GO" id="GO:0015020">
    <property type="term" value="F:glucuronosyltransferase activity"/>
    <property type="evidence" value="ECO:0007669"/>
    <property type="project" value="UniProtKB-EC"/>
</dbReference>
<dbReference type="STRING" id="29170.A0A368G7M0"/>
<dbReference type="SUPFAM" id="SSF53756">
    <property type="entry name" value="UDP-Glycosyltransferase/glycogen phosphorylase"/>
    <property type="match status" value="1"/>
</dbReference>
<sequence>MHKVADVLAGSGHHVTLISSTGQAFQPLANGIILKELNYGVKSEALVNVMSNIRVRDRLRTVSHLSQDMLAFCEKVFDRMDVIDWIRIQKFDIALTSGATCFQPLLHLTVIKRSVIVTSAEPAPWITNTMKMPEFENPLIKEMPYFQRVKTVISNHIEETLLQSKLLGPLDEMGRRMVGDRYIPMKNAVGRSSFLVVNTDELLDFPRPLTSQWVYIGGIDAEKRSSLSPFWNTILSMRSRSVLVSFGDISPCRRRNDILLQAFSEIPDTTFIWHREENVSFNQSNVVVVQKFPGRSLLADPRVSTIITDGRVSSLHDVLSGGKPVVCIPSDQTQIRNCHQLGKRGVAAVTDCRDLTPRSVKEMIKQTAATEMRDSAKILSEAVTSKQTSPEERLIRTVEFAAKYGSSVDLHSNDDNVGIVQRYHLDVFVPLALLLVTIVLLVAWIARSVWDKCKKNWSQKNNEGKSAAHANEDSEKPDKFPSAEPKGGETVDDSKEAE</sequence>
<organism evidence="9 10">
    <name type="scientific">Ancylostoma caninum</name>
    <name type="common">Dog hookworm</name>
    <dbReference type="NCBI Taxonomy" id="29170"/>
    <lineage>
        <taxon>Eukaryota</taxon>
        <taxon>Metazoa</taxon>
        <taxon>Ecdysozoa</taxon>
        <taxon>Nematoda</taxon>
        <taxon>Chromadorea</taxon>
        <taxon>Rhabditida</taxon>
        <taxon>Rhabditina</taxon>
        <taxon>Rhabditomorpha</taxon>
        <taxon>Strongyloidea</taxon>
        <taxon>Ancylostomatidae</taxon>
        <taxon>Ancylostomatinae</taxon>
        <taxon>Ancylostoma</taxon>
    </lineage>
</organism>
<evidence type="ECO:0000313" key="9">
    <source>
        <dbReference type="EMBL" id="RCN38965.1"/>
    </source>
</evidence>
<feature type="compositionally biased region" description="Basic and acidic residues" evidence="7">
    <location>
        <begin position="470"/>
        <end position="498"/>
    </location>
</feature>
<reference evidence="9 10" key="1">
    <citation type="submission" date="2014-10" db="EMBL/GenBank/DDBJ databases">
        <title>Draft genome of the hookworm Ancylostoma caninum.</title>
        <authorList>
            <person name="Mitreva M."/>
        </authorList>
    </citation>
    <scope>NUCLEOTIDE SEQUENCE [LARGE SCALE GENOMIC DNA]</scope>
    <source>
        <strain evidence="9 10">Baltimore</strain>
    </source>
</reference>
<keyword evidence="8" id="KW-1133">Transmembrane helix</keyword>
<gene>
    <name evidence="9" type="ORF">ANCCAN_15135</name>
</gene>
<dbReference type="InterPro" id="IPR002213">
    <property type="entry name" value="UDP_glucos_trans"/>
</dbReference>
<dbReference type="AlphaFoldDB" id="A0A368G7M0"/>
<proteinExistence type="inferred from homology"/>
<evidence type="ECO:0000256" key="7">
    <source>
        <dbReference type="SAM" id="MobiDB-lite"/>
    </source>
</evidence>
<comment type="caution">
    <text evidence="9">The sequence shown here is derived from an EMBL/GenBank/DDBJ whole genome shotgun (WGS) entry which is preliminary data.</text>
</comment>
<dbReference type="EMBL" id="JOJR01000366">
    <property type="protein sequence ID" value="RCN38965.1"/>
    <property type="molecule type" value="Genomic_DNA"/>
</dbReference>
<keyword evidence="10" id="KW-1185">Reference proteome</keyword>
<evidence type="ECO:0000256" key="5">
    <source>
        <dbReference type="ARBA" id="ARBA00022729"/>
    </source>
</evidence>
<evidence type="ECO:0000256" key="2">
    <source>
        <dbReference type="ARBA" id="ARBA00012544"/>
    </source>
</evidence>
<protein>
    <recommendedName>
        <fullName evidence="2">glucuronosyltransferase</fullName>
        <ecNumber evidence="2">2.4.1.17</ecNumber>
    </recommendedName>
</protein>
<dbReference type="PANTHER" id="PTHR48043:SF23">
    <property type="entry name" value="UDP-GLUCURONOSYLTRANSFERASE"/>
    <property type="match status" value="1"/>
</dbReference>
<dbReference type="Gene3D" id="3.40.50.2000">
    <property type="entry name" value="Glycogen Phosphorylase B"/>
    <property type="match status" value="1"/>
</dbReference>
<comment type="similarity">
    <text evidence="1">Belongs to the UDP-glycosyltransferase family.</text>
</comment>
<accession>A0A368G7M0</accession>
<keyword evidence="8" id="KW-0812">Transmembrane</keyword>
<dbReference type="InterPro" id="IPR050271">
    <property type="entry name" value="UDP-glycosyltransferase"/>
</dbReference>
<dbReference type="Proteomes" id="UP000252519">
    <property type="component" value="Unassembled WGS sequence"/>
</dbReference>
<evidence type="ECO:0000256" key="1">
    <source>
        <dbReference type="ARBA" id="ARBA00009995"/>
    </source>
</evidence>
<evidence type="ECO:0000256" key="3">
    <source>
        <dbReference type="ARBA" id="ARBA00022676"/>
    </source>
</evidence>
<feature type="region of interest" description="Disordered" evidence="7">
    <location>
        <begin position="457"/>
        <end position="498"/>
    </location>
</feature>
<comment type="catalytic activity">
    <reaction evidence="6">
        <text>glucuronate acceptor + UDP-alpha-D-glucuronate = acceptor beta-D-glucuronoside + UDP + H(+)</text>
        <dbReference type="Rhea" id="RHEA:21032"/>
        <dbReference type="ChEBI" id="CHEBI:15378"/>
        <dbReference type="ChEBI" id="CHEBI:58052"/>
        <dbReference type="ChEBI" id="CHEBI:58223"/>
        <dbReference type="ChEBI" id="CHEBI:132367"/>
        <dbReference type="ChEBI" id="CHEBI:132368"/>
        <dbReference type="EC" id="2.4.1.17"/>
    </reaction>
</comment>
<dbReference type="OrthoDB" id="5835829at2759"/>
<keyword evidence="4" id="KW-0808">Transferase</keyword>
<keyword evidence="3" id="KW-0328">Glycosyltransferase</keyword>